<name>A0A1D7QAM9_9SPHI</name>
<reference evidence="4 5" key="1">
    <citation type="submission" date="2016-08" db="EMBL/GenBank/DDBJ databases">
        <authorList>
            <person name="Seilhamer J.J."/>
        </authorList>
    </citation>
    <scope>NUCLEOTIDE SEQUENCE [LARGE SCALE GENOMIC DNA]</scope>
    <source>
        <strain evidence="4 5">DX4</strain>
    </source>
</reference>
<dbReference type="GO" id="GO:0008239">
    <property type="term" value="F:dipeptidyl-peptidase activity"/>
    <property type="evidence" value="ECO:0007669"/>
    <property type="project" value="InterPro"/>
</dbReference>
<dbReference type="Pfam" id="PF02129">
    <property type="entry name" value="Peptidase_S15"/>
    <property type="match status" value="1"/>
</dbReference>
<dbReference type="InterPro" id="IPR029058">
    <property type="entry name" value="AB_hydrolase_fold"/>
</dbReference>
<keyword evidence="2" id="KW-0732">Signal</keyword>
<dbReference type="KEGG" id="psty:BFS30_00160"/>
<dbReference type="EMBL" id="CP017141">
    <property type="protein sequence ID" value="AOM75723.1"/>
    <property type="molecule type" value="Genomic_DNA"/>
</dbReference>
<dbReference type="SUPFAM" id="SSF53474">
    <property type="entry name" value="alpha/beta-Hydrolases"/>
    <property type="match status" value="1"/>
</dbReference>
<evidence type="ECO:0000259" key="3">
    <source>
        <dbReference type="SMART" id="SM00939"/>
    </source>
</evidence>
<evidence type="ECO:0000256" key="2">
    <source>
        <dbReference type="SAM" id="SignalP"/>
    </source>
</evidence>
<dbReference type="Gene3D" id="3.40.50.1820">
    <property type="entry name" value="alpha/beta hydrolase"/>
    <property type="match status" value="1"/>
</dbReference>
<dbReference type="Proteomes" id="UP000094313">
    <property type="component" value="Chromosome"/>
</dbReference>
<dbReference type="InterPro" id="IPR008979">
    <property type="entry name" value="Galactose-bd-like_sf"/>
</dbReference>
<dbReference type="InterPro" id="IPR000383">
    <property type="entry name" value="Xaa-Pro-like_dom"/>
</dbReference>
<proteinExistence type="predicted"/>
<dbReference type="SUPFAM" id="SSF49785">
    <property type="entry name" value="Galactose-binding domain-like"/>
    <property type="match status" value="1"/>
</dbReference>
<dbReference type="Gene3D" id="1.10.3020.10">
    <property type="entry name" value="alpha-amino acid ester hydrolase ( Helical cap domain)"/>
    <property type="match status" value="1"/>
</dbReference>
<dbReference type="InterPro" id="IPR013736">
    <property type="entry name" value="Xaa-Pro_dipept_C"/>
</dbReference>
<organism evidence="4 5">
    <name type="scientific">Pedobacter steynii</name>
    <dbReference type="NCBI Taxonomy" id="430522"/>
    <lineage>
        <taxon>Bacteria</taxon>
        <taxon>Pseudomonadati</taxon>
        <taxon>Bacteroidota</taxon>
        <taxon>Sphingobacteriia</taxon>
        <taxon>Sphingobacteriales</taxon>
        <taxon>Sphingobacteriaceae</taxon>
        <taxon>Pedobacter</taxon>
    </lineage>
</organism>
<dbReference type="NCBIfam" id="TIGR00976">
    <property type="entry name" value="CocE_NonD"/>
    <property type="match status" value="1"/>
</dbReference>
<dbReference type="SMART" id="SM00939">
    <property type="entry name" value="PepX_C"/>
    <property type="match status" value="1"/>
</dbReference>
<gene>
    <name evidence="4" type="ORF">BFS30_00160</name>
</gene>
<feature type="chain" id="PRO_5009098305" evidence="2">
    <location>
        <begin position="19"/>
        <end position="583"/>
    </location>
</feature>
<dbReference type="RefSeq" id="WP_069377421.1">
    <property type="nucleotide sequence ID" value="NZ_CP017141.1"/>
</dbReference>
<sequence>MKTTIQLILVCMAPFACAFGQQTTPAVQKEVPAADIYDIQDRILIKTKGGQQLSAIVVRKKEWKAPQATALFFTIYADHEKNLAEAKRSADRGYVGVVANSRGKALSPDQINPYETEAEDVNGVIDWISKQGWSDGRVAMYGGSYSGFAAWAATKHLHPALKTIIPYVAAIPGFGLPMENNIFLNANYGWGFYVSNHKYLDTTNYYNQKHWRDMQFNWYHSGLPYRKIDSIEGRPNPLLQRWIQHPAYDRYWQNMVPWKEDFAKINIPVLSITGYYDDGQISALRYFKEHYKYHRNADHYLIIGPYDHFGAQRGGSPVLRDYKVDPVSLINTAQITYEWMDYVLKGGPKPALLKDKINYQVMGANEWKHAPSIDKMSNQVQRLYLTDLKSGENHLLLPGKPVKAGFSLQEVDFADRNHTNNDYYPYPIVRKELDRSTGLYFISSPFEEEVSVDGIFSGVLKAEINKKDMDVGLVLYELMPDGQYFHLSYFLGRASYAQDMTRRTLLKAGAINTIPFSSTRMFSRRLSKGSRLLVVLDINKNPFAQINYGTGKEVSEESIADAKVPLKIKWSTDSYVDIPVWKY</sequence>
<dbReference type="AlphaFoldDB" id="A0A1D7QAM9"/>
<keyword evidence="1" id="KW-0378">Hydrolase</keyword>
<feature type="signal peptide" evidence="2">
    <location>
        <begin position="1"/>
        <end position="18"/>
    </location>
</feature>
<evidence type="ECO:0000313" key="5">
    <source>
        <dbReference type="Proteomes" id="UP000094313"/>
    </source>
</evidence>
<dbReference type="Gene3D" id="2.60.120.260">
    <property type="entry name" value="Galactose-binding domain-like"/>
    <property type="match status" value="1"/>
</dbReference>
<keyword evidence="5" id="KW-1185">Reference proteome</keyword>
<dbReference type="Pfam" id="PF08530">
    <property type="entry name" value="PepX_C"/>
    <property type="match status" value="1"/>
</dbReference>
<evidence type="ECO:0000313" key="4">
    <source>
        <dbReference type="EMBL" id="AOM75723.1"/>
    </source>
</evidence>
<dbReference type="InterPro" id="IPR005674">
    <property type="entry name" value="CocE/Ser_esterase"/>
</dbReference>
<protein>
    <submittedName>
        <fullName evidence="4">Peptidase S15</fullName>
    </submittedName>
</protein>
<evidence type="ECO:0000256" key="1">
    <source>
        <dbReference type="ARBA" id="ARBA00022801"/>
    </source>
</evidence>
<feature type="domain" description="Xaa-Pro dipeptidyl-peptidase C-terminal" evidence="3">
    <location>
        <begin position="337"/>
        <end position="569"/>
    </location>
</feature>
<accession>A0A1D7QAM9</accession>